<dbReference type="AlphaFoldDB" id="A0A0G0UA20"/>
<reference evidence="1 2" key="1">
    <citation type="journal article" date="2015" name="Nature">
        <title>rRNA introns, odd ribosomes, and small enigmatic genomes across a large radiation of phyla.</title>
        <authorList>
            <person name="Brown C.T."/>
            <person name="Hug L.A."/>
            <person name="Thomas B.C."/>
            <person name="Sharon I."/>
            <person name="Castelle C.J."/>
            <person name="Singh A."/>
            <person name="Wilkins M.J."/>
            <person name="Williams K.H."/>
            <person name="Banfield J.F."/>
        </authorList>
    </citation>
    <scope>NUCLEOTIDE SEQUENCE [LARGE SCALE GENOMIC DNA]</scope>
</reference>
<sequence>MNNEHLRGENHINFQRSSKGENLYLFLKIFFPSFVLTCNRRITKPDYDKKLQEIMDRIQTLAMEMEEHSRADHDYKTTVGTVLSVARRSREIFEGAELPEKRQFINFLVQNPQLKERALIFELKRSMNTVLELAHYSASKRKTIGISTDRLSWLPRLPFYRTGEYLR</sequence>
<dbReference type="EMBL" id="LCAH01000027">
    <property type="protein sequence ID" value="KKR85849.1"/>
    <property type="molecule type" value="Genomic_DNA"/>
</dbReference>
<name>A0A0G0UA20_9BACT</name>
<comment type="caution">
    <text evidence="1">The sequence shown here is derived from an EMBL/GenBank/DDBJ whole genome shotgun (WGS) entry which is preliminary data.</text>
</comment>
<gene>
    <name evidence="1" type="ORF">UU35_C0027G0005</name>
</gene>
<protein>
    <submittedName>
        <fullName evidence="1">Uncharacterized protein</fullName>
    </submittedName>
</protein>
<accession>A0A0G0UA20</accession>
<dbReference type="Proteomes" id="UP000034616">
    <property type="component" value="Unassembled WGS sequence"/>
</dbReference>
<evidence type="ECO:0000313" key="2">
    <source>
        <dbReference type="Proteomes" id="UP000034616"/>
    </source>
</evidence>
<proteinExistence type="predicted"/>
<organism evidence="1 2">
    <name type="scientific">Candidatus Uhrbacteria bacterium GW2011_GWC2_41_11</name>
    <dbReference type="NCBI Taxonomy" id="1618985"/>
    <lineage>
        <taxon>Bacteria</taxon>
        <taxon>Candidatus Uhriibacteriota</taxon>
    </lineage>
</organism>
<evidence type="ECO:0000313" key="1">
    <source>
        <dbReference type="EMBL" id="KKR85849.1"/>
    </source>
</evidence>